<sequence length="298" mass="31803">MTSSNWGRWGEDDERGAANFATPEVLLAALSAVRSGVVVSLADEIRRDRVPVAPARTPATHLMSLDGGDFASGYNIHGSSHGVADDYLFMACQGTTHVDALGHLWYDGALYNGFPADKVRSYGATRLGIENLGHLVTRGVFLDVARYLGVPHLADTHAISADELRACARAAGVSIRAGDVVVVRTGWRAVFDTDPARYFATSPGIGLDAARWLAEQQIAAIASDNVAVEVQTAHDRFEGGSVAPECHKLLIRDCGTYLMELLNLEELAEHDAGEFLFVAAPLKIRGAVGSPLNPLAVL</sequence>
<dbReference type="RefSeq" id="WP_168519209.1">
    <property type="nucleotide sequence ID" value="NZ_JAAXLS010000020.1"/>
</dbReference>
<gene>
    <name evidence="1" type="ORF">HFP15_25160</name>
</gene>
<reference evidence="1 2" key="1">
    <citation type="submission" date="2020-04" db="EMBL/GenBank/DDBJ databases">
        <title>Novel species.</title>
        <authorList>
            <person name="Teo W.F.A."/>
            <person name="Lipun K."/>
            <person name="Srisuk N."/>
            <person name="Duangmal K."/>
        </authorList>
    </citation>
    <scope>NUCLEOTIDE SEQUENCE [LARGE SCALE GENOMIC DNA]</scope>
    <source>
        <strain evidence="1 2">K13G38</strain>
    </source>
</reference>
<keyword evidence="2" id="KW-1185">Reference proteome</keyword>
<organism evidence="1 2">
    <name type="scientific">Amycolatopsis acididurans</name>
    <dbReference type="NCBI Taxonomy" id="2724524"/>
    <lineage>
        <taxon>Bacteria</taxon>
        <taxon>Bacillati</taxon>
        <taxon>Actinomycetota</taxon>
        <taxon>Actinomycetes</taxon>
        <taxon>Pseudonocardiales</taxon>
        <taxon>Pseudonocardiaceae</taxon>
        <taxon>Amycolatopsis</taxon>
    </lineage>
</organism>
<comment type="caution">
    <text evidence="1">The sequence shown here is derived from an EMBL/GenBank/DDBJ whole genome shotgun (WGS) entry which is preliminary data.</text>
</comment>
<dbReference type="SUPFAM" id="SSF102198">
    <property type="entry name" value="Putative cyclase"/>
    <property type="match status" value="1"/>
</dbReference>
<dbReference type="Gene3D" id="3.50.30.50">
    <property type="entry name" value="Putative cyclase"/>
    <property type="match status" value="1"/>
</dbReference>
<name>A0ABX1J8S3_9PSEU</name>
<dbReference type="InterPro" id="IPR037175">
    <property type="entry name" value="KFase_sf"/>
</dbReference>
<dbReference type="Pfam" id="PF04199">
    <property type="entry name" value="Cyclase"/>
    <property type="match status" value="1"/>
</dbReference>
<proteinExistence type="predicted"/>
<protein>
    <submittedName>
        <fullName evidence="1">Cyclase family protein</fullName>
    </submittedName>
</protein>
<dbReference type="EMBL" id="JAAXLS010000020">
    <property type="protein sequence ID" value="NKQ56173.1"/>
    <property type="molecule type" value="Genomic_DNA"/>
</dbReference>
<evidence type="ECO:0000313" key="2">
    <source>
        <dbReference type="Proteomes" id="UP000715441"/>
    </source>
</evidence>
<dbReference type="PANTHER" id="PTHR34861">
    <property type="match status" value="1"/>
</dbReference>
<dbReference type="Proteomes" id="UP000715441">
    <property type="component" value="Unassembled WGS sequence"/>
</dbReference>
<dbReference type="PANTHER" id="PTHR34861:SF10">
    <property type="entry name" value="CYCLASE"/>
    <property type="match status" value="1"/>
</dbReference>
<evidence type="ECO:0000313" key="1">
    <source>
        <dbReference type="EMBL" id="NKQ56173.1"/>
    </source>
</evidence>
<accession>A0ABX1J8S3</accession>
<dbReference type="InterPro" id="IPR007325">
    <property type="entry name" value="KFase/CYL"/>
</dbReference>